<dbReference type="GO" id="GO:0016747">
    <property type="term" value="F:acyltransferase activity, transferring groups other than amino-acyl groups"/>
    <property type="evidence" value="ECO:0007669"/>
    <property type="project" value="InterPro"/>
</dbReference>
<dbReference type="OrthoDB" id="9789603at2"/>
<dbReference type="InterPro" id="IPR016181">
    <property type="entry name" value="Acyl_CoA_acyltransferase"/>
</dbReference>
<evidence type="ECO:0000313" key="5">
    <source>
        <dbReference type="Proteomes" id="UP000199650"/>
    </source>
</evidence>
<dbReference type="PANTHER" id="PTHR43877:SF2">
    <property type="entry name" value="AMINOALKYLPHOSPHONATE N-ACETYLTRANSFERASE-RELATED"/>
    <property type="match status" value="1"/>
</dbReference>
<reference evidence="4 5" key="1">
    <citation type="submission" date="2016-10" db="EMBL/GenBank/DDBJ databases">
        <authorList>
            <person name="de Groot N.N."/>
        </authorList>
    </citation>
    <scope>NUCLEOTIDE SEQUENCE [LARGE SCALE GENOMIC DNA]</scope>
    <source>
        <strain evidence="4 5">DSM 29439</strain>
    </source>
</reference>
<dbReference type="AlphaFoldDB" id="A0A1I0MJ56"/>
<dbReference type="InterPro" id="IPR050832">
    <property type="entry name" value="Bact_Acetyltransf"/>
</dbReference>
<dbReference type="Pfam" id="PF00583">
    <property type="entry name" value="Acetyltransf_1"/>
    <property type="match status" value="1"/>
</dbReference>
<name>A0A1I0MJ56_9RHOB</name>
<dbReference type="RefSeq" id="WP_091427302.1">
    <property type="nucleotide sequence ID" value="NZ_FOJB01000001.1"/>
</dbReference>
<dbReference type="InterPro" id="IPR000182">
    <property type="entry name" value="GNAT_dom"/>
</dbReference>
<evidence type="ECO:0000256" key="2">
    <source>
        <dbReference type="ARBA" id="ARBA00023315"/>
    </source>
</evidence>
<gene>
    <name evidence="4" type="ORF">SAMN05444851_0075</name>
</gene>
<sequence length="156" mass="17242">MKPRQVSPDEDTAPILALLHRAFAQMEGRIDPPSSLHRLTPSGIAEQARMGEVWVIEDKACIFLTPQSDATPPDLYIGKLAVDPAARGQGLARHLIKLAEDRAAVLGLSRLVLQTRVELVDNHAIFQHLGFVKTAEIAHDGFDRPTSYRFEKSLRG</sequence>
<keyword evidence="2" id="KW-0012">Acyltransferase</keyword>
<dbReference type="Proteomes" id="UP000199650">
    <property type="component" value="Unassembled WGS sequence"/>
</dbReference>
<dbReference type="EMBL" id="FOJB01000001">
    <property type="protein sequence ID" value="SEV88292.1"/>
    <property type="molecule type" value="Genomic_DNA"/>
</dbReference>
<dbReference type="STRING" id="1173584.SAMN05444851_0075"/>
<accession>A0A1I0MJ56</accession>
<dbReference type="PROSITE" id="PS51186">
    <property type="entry name" value="GNAT"/>
    <property type="match status" value="1"/>
</dbReference>
<evidence type="ECO:0000256" key="1">
    <source>
        <dbReference type="ARBA" id="ARBA00022679"/>
    </source>
</evidence>
<dbReference type="PANTHER" id="PTHR43877">
    <property type="entry name" value="AMINOALKYLPHOSPHONATE N-ACETYLTRANSFERASE-RELATED-RELATED"/>
    <property type="match status" value="1"/>
</dbReference>
<evidence type="ECO:0000259" key="3">
    <source>
        <dbReference type="PROSITE" id="PS51186"/>
    </source>
</evidence>
<proteinExistence type="predicted"/>
<evidence type="ECO:0000313" key="4">
    <source>
        <dbReference type="EMBL" id="SEV88292.1"/>
    </source>
</evidence>
<dbReference type="Gene3D" id="3.40.630.30">
    <property type="match status" value="1"/>
</dbReference>
<keyword evidence="1 4" id="KW-0808">Transferase</keyword>
<feature type="domain" description="N-acetyltransferase" evidence="3">
    <location>
        <begin position="1"/>
        <end position="155"/>
    </location>
</feature>
<protein>
    <submittedName>
        <fullName evidence="4">Acetyltransferase (GNAT) family protein</fullName>
    </submittedName>
</protein>
<organism evidence="4 5">
    <name type="scientific">Aliiroseovarius sediminilitoris</name>
    <dbReference type="NCBI Taxonomy" id="1173584"/>
    <lineage>
        <taxon>Bacteria</taxon>
        <taxon>Pseudomonadati</taxon>
        <taxon>Pseudomonadota</taxon>
        <taxon>Alphaproteobacteria</taxon>
        <taxon>Rhodobacterales</taxon>
        <taxon>Paracoccaceae</taxon>
        <taxon>Aliiroseovarius</taxon>
    </lineage>
</organism>
<dbReference type="CDD" id="cd04301">
    <property type="entry name" value="NAT_SF"/>
    <property type="match status" value="1"/>
</dbReference>
<keyword evidence="5" id="KW-1185">Reference proteome</keyword>
<dbReference type="SUPFAM" id="SSF55729">
    <property type="entry name" value="Acyl-CoA N-acyltransferases (Nat)"/>
    <property type="match status" value="1"/>
</dbReference>